<feature type="region of interest" description="Disordered" evidence="1">
    <location>
        <begin position="1"/>
        <end position="87"/>
    </location>
</feature>
<evidence type="ECO:0000313" key="2">
    <source>
        <dbReference type="EMBL" id="SCZ00109.1"/>
    </source>
</evidence>
<feature type="compositionally biased region" description="Basic and acidic residues" evidence="1">
    <location>
        <begin position="1"/>
        <end position="15"/>
    </location>
</feature>
<accession>A0A1G5KJI7</accession>
<dbReference type="RefSeq" id="WP_091137020.1">
    <property type="nucleotide sequence ID" value="NZ_FMVJ01000010.1"/>
</dbReference>
<dbReference type="STRING" id="549386.SAMN02927923_03326"/>
<dbReference type="AlphaFoldDB" id="A0A1G5KJI7"/>
<protein>
    <submittedName>
        <fullName evidence="2">Uncharacterized protein</fullName>
    </submittedName>
</protein>
<feature type="compositionally biased region" description="Basic and acidic residues" evidence="1">
    <location>
        <begin position="55"/>
        <end position="75"/>
    </location>
</feature>
<sequence>MTDHSHDDEQAKSKSEASTPQLDRLEKLANAAATASQEKHWRARKSGMQLDEQSSEVRDLSQDAEARAQAEDALKRMMAKPQSGRRR</sequence>
<evidence type="ECO:0000313" key="3">
    <source>
        <dbReference type="Proteomes" id="UP000199569"/>
    </source>
</evidence>
<keyword evidence="3" id="KW-1185">Reference proteome</keyword>
<name>A0A1G5KJI7_9HYPH</name>
<gene>
    <name evidence="2" type="ORF">SAMN02927923_03326</name>
</gene>
<organism evidence="2 3">
    <name type="scientific">Microvirga guangxiensis</name>
    <dbReference type="NCBI Taxonomy" id="549386"/>
    <lineage>
        <taxon>Bacteria</taxon>
        <taxon>Pseudomonadati</taxon>
        <taxon>Pseudomonadota</taxon>
        <taxon>Alphaproteobacteria</taxon>
        <taxon>Hyphomicrobiales</taxon>
        <taxon>Methylobacteriaceae</taxon>
        <taxon>Microvirga</taxon>
    </lineage>
</organism>
<dbReference type="Proteomes" id="UP000199569">
    <property type="component" value="Unassembled WGS sequence"/>
</dbReference>
<dbReference type="EMBL" id="FMVJ01000010">
    <property type="protein sequence ID" value="SCZ00109.1"/>
    <property type="molecule type" value="Genomic_DNA"/>
</dbReference>
<dbReference type="OrthoDB" id="8021308at2"/>
<reference evidence="2 3" key="1">
    <citation type="submission" date="2016-10" db="EMBL/GenBank/DDBJ databases">
        <authorList>
            <person name="de Groot N.N."/>
        </authorList>
    </citation>
    <scope>NUCLEOTIDE SEQUENCE [LARGE SCALE GENOMIC DNA]</scope>
    <source>
        <strain evidence="2 3">CGMCC 1.7666</strain>
    </source>
</reference>
<proteinExistence type="predicted"/>
<evidence type="ECO:0000256" key="1">
    <source>
        <dbReference type="SAM" id="MobiDB-lite"/>
    </source>
</evidence>